<dbReference type="InterPro" id="IPR036390">
    <property type="entry name" value="WH_DNA-bd_sf"/>
</dbReference>
<keyword evidence="4" id="KW-0804">Transcription</keyword>
<evidence type="ECO:0000256" key="4">
    <source>
        <dbReference type="ARBA" id="ARBA00023163"/>
    </source>
</evidence>
<evidence type="ECO:0000259" key="5">
    <source>
        <dbReference type="PROSITE" id="PS50931"/>
    </source>
</evidence>
<dbReference type="PANTHER" id="PTHR30579">
    <property type="entry name" value="TRANSCRIPTIONAL REGULATOR"/>
    <property type="match status" value="1"/>
</dbReference>
<name>A0A942E704_9HYPH</name>
<dbReference type="Proteomes" id="UP000680348">
    <property type="component" value="Unassembled WGS sequence"/>
</dbReference>
<accession>A0A942E704</accession>
<evidence type="ECO:0000313" key="7">
    <source>
        <dbReference type="Proteomes" id="UP000680348"/>
    </source>
</evidence>
<dbReference type="InterPro" id="IPR050176">
    <property type="entry name" value="LTTR"/>
</dbReference>
<dbReference type="SUPFAM" id="SSF53850">
    <property type="entry name" value="Periplasmic binding protein-like II"/>
    <property type="match status" value="1"/>
</dbReference>
<evidence type="ECO:0000256" key="1">
    <source>
        <dbReference type="ARBA" id="ARBA00009437"/>
    </source>
</evidence>
<dbReference type="GO" id="GO:0003677">
    <property type="term" value="F:DNA binding"/>
    <property type="evidence" value="ECO:0007669"/>
    <property type="project" value="UniProtKB-KW"/>
</dbReference>
<dbReference type="InterPro" id="IPR036388">
    <property type="entry name" value="WH-like_DNA-bd_sf"/>
</dbReference>
<evidence type="ECO:0000256" key="3">
    <source>
        <dbReference type="ARBA" id="ARBA00023125"/>
    </source>
</evidence>
<dbReference type="PANTHER" id="PTHR30579:SF7">
    <property type="entry name" value="HTH-TYPE TRANSCRIPTIONAL REGULATOR LRHA-RELATED"/>
    <property type="match status" value="1"/>
</dbReference>
<dbReference type="InterPro" id="IPR005119">
    <property type="entry name" value="LysR_subst-bd"/>
</dbReference>
<comment type="caution">
    <text evidence="6">The sequence shown here is derived from an EMBL/GenBank/DDBJ whole genome shotgun (WGS) entry which is preliminary data.</text>
</comment>
<evidence type="ECO:0000256" key="2">
    <source>
        <dbReference type="ARBA" id="ARBA00023015"/>
    </source>
</evidence>
<dbReference type="GO" id="GO:0003700">
    <property type="term" value="F:DNA-binding transcription factor activity"/>
    <property type="evidence" value="ECO:0007669"/>
    <property type="project" value="InterPro"/>
</dbReference>
<dbReference type="Gene3D" id="3.40.190.10">
    <property type="entry name" value="Periplasmic binding protein-like II"/>
    <property type="match status" value="2"/>
</dbReference>
<gene>
    <name evidence="6" type="ORF">KEU06_26160</name>
</gene>
<dbReference type="Gene3D" id="1.10.10.10">
    <property type="entry name" value="Winged helix-like DNA-binding domain superfamily/Winged helix DNA-binding domain"/>
    <property type="match status" value="1"/>
</dbReference>
<organism evidence="6 7">
    <name type="scientific">Pseudaminobacter soli</name>
    <name type="common">ex Zhang et al. 2022</name>
    <dbReference type="NCBI Taxonomy" id="2831468"/>
    <lineage>
        <taxon>Bacteria</taxon>
        <taxon>Pseudomonadati</taxon>
        <taxon>Pseudomonadota</taxon>
        <taxon>Alphaproteobacteria</taxon>
        <taxon>Hyphomicrobiales</taxon>
        <taxon>Phyllobacteriaceae</taxon>
        <taxon>Pseudaminobacter</taxon>
    </lineage>
</organism>
<evidence type="ECO:0000313" key="6">
    <source>
        <dbReference type="EMBL" id="MBS3652091.1"/>
    </source>
</evidence>
<dbReference type="RefSeq" id="WP_188257644.1">
    <property type="nucleotide sequence ID" value="NZ_JABVCF010000019.1"/>
</dbReference>
<comment type="similarity">
    <text evidence="1">Belongs to the LysR transcriptional regulatory family.</text>
</comment>
<reference evidence="6" key="1">
    <citation type="submission" date="2021-04" db="EMBL/GenBank/DDBJ databases">
        <title>Pseudaminobacter soli sp. nov., isolated from paddy soil contaminated by heavy metals.</title>
        <authorList>
            <person name="Zhang K."/>
        </authorList>
    </citation>
    <scope>NUCLEOTIDE SEQUENCE</scope>
    <source>
        <strain evidence="6">19-2017</strain>
    </source>
</reference>
<dbReference type="EMBL" id="JAGWCR010000019">
    <property type="protein sequence ID" value="MBS3652091.1"/>
    <property type="molecule type" value="Genomic_DNA"/>
</dbReference>
<dbReference type="Pfam" id="PF03466">
    <property type="entry name" value="LysR_substrate"/>
    <property type="match status" value="1"/>
</dbReference>
<proteinExistence type="inferred from homology"/>
<feature type="domain" description="HTH lysR-type" evidence="5">
    <location>
        <begin position="4"/>
        <end position="61"/>
    </location>
</feature>
<protein>
    <submittedName>
        <fullName evidence="6">LysR family transcriptional regulator</fullName>
    </submittedName>
</protein>
<dbReference type="InterPro" id="IPR000847">
    <property type="entry name" value="LysR_HTH_N"/>
</dbReference>
<dbReference type="PROSITE" id="PS50931">
    <property type="entry name" value="HTH_LYSR"/>
    <property type="match status" value="1"/>
</dbReference>
<dbReference type="Pfam" id="PF00126">
    <property type="entry name" value="HTH_1"/>
    <property type="match status" value="1"/>
</dbReference>
<keyword evidence="2" id="KW-0805">Transcription regulation</keyword>
<dbReference type="AlphaFoldDB" id="A0A942E704"/>
<keyword evidence="3" id="KW-0238">DNA-binding</keyword>
<sequence>MDNVDLRLIRSFAKIYECRSMSRAAEFLHCSPAAVSMRLKFLEDQLGRTLFVRHHHRLEPTDLGEKLYWKAVNVLASYDEFLEGMRTGHDPISIKIGVPDDYALSFVQRGLRNISFPDESIEIDIICDLSGALDAAIQRQEIDIGLATLDRLPQGGKLVSKLQLKWVGDSTRLPEVGERVPLAVYPEGCVFRRSMIAALEMAGRRWKVVSQSRTSSGVLAAVRSGLAITSMADGSIPSDLCVVDHPALPMLNEIPVYLLKRPGPGSEAMNLIEAAIMDQLSPSQGGSLQPAAL</sequence>
<dbReference type="SUPFAM" id="SSF46785">
    <property type="entry name" value="Winged helix' DNA-binding domain"/>
    <property type="match status" value="1"/>
</dbReference>
<keyword evidence="7" id="KW-1185">Reference proteome</keyword>